<evidence type="ECO:0000259" key="3">
    <source>
        <dbReference type="PROSITE" id="PS50887"/>
    </source>
</evidence>
<evidence type="ECO:0000256" key="1">
    <source>
        <dbReference type="SAM" id="Phobius"/>
    </source>
</evidence>
<keyword evidence="1" id="KW-0812">Transmembrane</keyword>
<dbReference type="SUPFAM" id="SSF55785">
    <property type="entry name" value="PYP-like sensor domain (PAS domain)"/>
    <property type="match status" value="1"/>
</dbReference>
<dbReference type="CDD" id="cd18774">
    <property type="entry name" value="PDC2_HK_sensor"/>
    <property type="match status" value="1"/>
</dbReference>
<dbReference type="InterPro" id="IPR013656">
    <property type="entry name" value="PAS_4"/>
</dbReference>
<reference evidence="4 5" key="1">
    <citation type="submission" date="2017-06" db="EMBL/GenBank/DDBJ databases">
        <authorList>
            <person name="Kim H.J."/>
            <person name="Triplett B.A."/>
        </authorList>
    </citation>
    <scope>NUCLEOTIDE SEQUENCE [LARGE SCALE GENOMIC DNA]</scope>
    <source>
        <strain evidence="4 5">U15</strain>
    </source>
</reference>
<dbReference type="SMART" id="SM00267">
    <property type="entry name" value="GGDEF"/>
    <property type="match status" value="1"/>
</dbReference>
<feature type="transmembrane region" description="Helical" evidence="1">
    <location>
        <begin position="20"/>
        <end position="44"/>
    </location>
</feature>
<evidence type="ECO:0000313" key="5">
    <source>
        <dbReference type="Proteomes" id="UP000198284"/>
    </source>
</evidence>
<dbReference type="FunFam" id="3.30.70.270:FF:000001">
    <property type="entry name" value="Diguanylate cyclase domain protein"/>
    <property type="match status" value="1"/>
</dbReference>
<gene>
    <name evidence="4" type="ORF">SAMN06265795_110111</name>
</gene>
<keyword evidence="5" id="KW-1185">Reference proteome</keyword>
<dbReference type="Gene3D" id="3.30.70.270">
    <property type="match status" value="1"/>
</dbReference>
<proteinExistence type="predicted"/>
<dbReference type="CDD" id="cd01949">
    <property type="entry name" value="GGDEF"/>
    <property type="match status" value="1"/>
</dbReference>
<dbReference type="SUPFAM" id="SSF55073">
    <property type="entry name" value="Nucleotide cyclase"/>
    <property type="match status" value="1"/>
</dbReference>
<feature type="domain" description="GGDEF" evidence="3">
    <location>
        <begin position="565"/>
        <end position="699"/>
    </location>
</feature>
<dbReference type="Gene3D" id="6.10.340.10">
    <property type="match status" value="1"/>
</dbReference>
<dbReference type="PANTHER" id="PTHR44757">
    <property type="entry name" value="DIGUANYLATE CYCLASE DGCP"/>
    <property type="match status" value="1"/>
</dbReference>
<dbReference type="RefSeq" id="WP_089400174.1">
    <property type="nucleotide sequence ID" value="NZ_FZOT01000010.1"/>
</dbReference>
<feature type="transmembrane region" description="Helical" evidence="1">
    <location>
        <begin position="311"/>
        <end position="330"/>
    </location>
</feature>
<dbReference type="AlphaFoldDB" id="A0A239ITR0"/>
<dbReference type="NCBIfam" id="TIGR00254">
    <property type="entry name" value="GGDEF"/>
    <property type="match status" value="1"/>
</dbReference>
<dbReference type="InterPro" id="IPR052155">
    <property type="entry name" value="Biofilm_reg_signaling"/>
</dbReference>
<dbReference type="Gene3D" id="3.30.450.20">
    <property type="entry name" value="PAS domain"/>
    <property type="match status" value="2"/>
</dbReference>
<keyword evidence="1" id="KW-0472">Membrane</keyword>
<dbReference type="InterPro" id="IPR043128">
    <property type="entry name" value="Rev_trsase/Diguanyl_cyclase"/>
</dbReference>
<dbReference type="GO" id="GO:0003824">
    <property type="term" value="F:catalytic activity"/>
    <property type="evidence" value="ECO:0007669"/>
    <property type="project" value="UniProtKB-ARBA"/>
</dbReference>
<dbReference type="CDD" id="cd12914">
    <property type="entry name" value="PDC1_DGC_like"/>
    <property type="match status" value="1"/>
</dbReference>
<dbReference type="PROSITE" id="PS50112">
    <property type="entry name" value="PAS"/>
    <property type="match status" value="1"/>
</dbReference>
<dbReference type="Pfam" id="PF00990">
    <property type="entry name" value="GGDEF"/>
    <property type="match status" value="1"/>
</dbReference>
<dbReference type="CDD" id="cd00130">
    <property type="entry name" value="PAS"/>
    <property type="match status" value="1"/>
</dbReference>
<accession>A0A239ITR0</accession>
<protein>
    <submittedName>
        <fullName evidence="4">Diguanylate cyclase (GGDEF) domain-containing protein</fullName>
    </submittedName>
</protein>
<dbReference type="PANTHER" id="PTHR44757:SF2">
    <property type="entry name" value="BIOFILM ARCHITECTURE MAINTENANCE PROTEIN MBAA"/>
    <property type="match status" value="1"/>
</dbReference>
<sequence length="708" mass="76419">MLSMNTIRQALSGLKAPVWSLGASLAFWFCLLSTALTLVIVYVIGISATAKMREQVGMQLANLAFQASDKLDKGMFERYREFELLAARKFLADPAESAADKQRLLDQMKATYPSYAWIGIADLNGKVLAATNGLLVGADVSKRPWFGNALRGVHIGDVHDAKLLASKLPNPTGEPLRFVDVAFPFSDANGRPVGVIGAHLSWSWADDVQRSVLSTGVGRLPAQGIVVASDGTVLLGPQGLIGMRIDLPSVAAAREGRDGYMVERWPDGKQYLVGFSATRGYQSYPGLGWKMLVRQDANEAYAQVREMQQHVFWSGLTIALLFSLLGLFNARRISGPLASLSAAAKDLMSGRSSSLRPVVSGYSEVNGLGSALSALVTDLQANQLALQKLNLSLEQRIADRTADLASSEARLRTITDSIPVLIAYVDGEGRCNFINRVCEQWLGAPPAAYLGATLGAILGEPAYAKLLPQIAKARQGEAVTFDHSRPAGNGVQHLQLQFIPDGMAAGKGHCPHGFYVVAHDVTDTRNYQLALQQDLLTDALTGLPNRAACMQRLRDAIFRARRSGKQMAAMFLDIDCFKAINDTYGHQVGDQVLLEFGRRLRARLRECDMVARLSGDEFVIVAEDLDQAHAAAVVMAEKILDAINSPMQVDGHTVQVSTSIGIAISAGAGTAPNELVRLADQAMYSAKKAGRNRYAIHPAKSLKSEAFA</sequence>
<evidence type="ECO:0000313" key="4">
    <source>
        <dbReference type="EMBL" id="SNS96772.1"/>
    </source>
</evidence>
<organism evidence="4 5">
    <name type="scientific">Noviherbaspirillum humi</name>
    <dbReference type="NCBI Taxonomy" id="1688639"/>
    <lineage>
        <taxon>Bacteria</taxon>
        <taxon>Pseudomonadati</taxon>
        <taxon>Pseudomonadota</taxon>
        <taxon>Betaproteobacteria</taxon>
        <taxon>Burkholderiales</taxon>
        <taxon>Oxalobacteraceae</taxon>
        <taxon>Noviherbaspirillum</taxon>
    </lineage>
</organism>
<dbReference type="OrthoDB" id="9814866at2"/>
<dbReference type="SMART" id="SM00091">
    <property type="entry name" value="PAS"/>
    <property type="match status" value="1"/>
</dbReference>
<feature type="domain" description="PAS" evidence="2">
    <location>
        <begin position="407"/>
        <end position="477"/>
    </location>
</feature>
<name>A0A239ITR0_9BURK</name>
<dbReference type="Proteomes" id="UP000198284">
    <property type="component" value="Unassembled WGS sequence"/>
</dbReference>
<dbReference type="EMBL" id="FZOT01000010">
    <property type="protein sequence ID" value="SNS96772.1"/>
    <property type="molecule type" value="Genomic_DNA"/>
</dbReference>
<dbReference type="InterPro" id="IPR000160">
    <property type="entry name" value="GGDEF_dom"/>
</dbReference>
<dbReference type="InterPro" id="IPR000014">
    <property type="entry name" value="PAS"/>
</dbReference>
<dbReference type="Pfam" id="PF08448">
    <property type="entry name" value="PAS_4"/>
    <property type="match status" value="1"/>
</dbReference>
<keyword evidence="1" id="KW-1133">Transmembrane helix</keyword>
<dbReference type="InterPro" id="IPR029787">
    <property type="entry name" value="Nucleotide_cyclase"/>
</dbReference>
<evidence type="ECO:0000259" key="2">
    <source>
        <dbReference type="PROSITE" id="PS50112"/>
    </source>
</evidence>
<dbReference type="PROSITE" id="PS50887">
    <property type="entry name" value="GGDEF"/>
    <property type="match status" value="1"/>
</dbReference>
<dbReference type="InterPro" id="IPR035965">
    <property type="entry name" value="PAS-like_dom_sf"/>
</dbReference>